<evidence type="ECO:0000313" key="8">
    <source>
        <dbReference type="EMBL" id="WYW56751.1"/>
    </source>
</evidence>
<feature type="transmembrane region" description="Helical" evidence="7">
    <location>
        <begin position="488"/>
        <end position="507"/>
    </location>
</feature>
<feature type="transmembrane region" description="Helical" evidence="7">
    <location>
        <begin position="6"/>
        <end position="21"/>
    </location>
</feature>
<dbReference type="PANTHER" id="PTHR11819:SF195">
    <property type="entry name" value="SODIUM_GLUCOSE COTRANSPORTER 4"/>
    <property type="match status" value="1"/>
</dbReference>
<feature type="transmembrane region" description="Helical" evidence="7">
    <location>
        <begin position="189"/>
        <end position="209"/>
    </location>
</feature>
<dbReference type="Proteomes" id="UP001491088">
    <property type="component" value="Chromosome"/>
</dbReference>
<dbReference type="Pfam" id="PF00474">
    <property type="entry name" value="SSF"/>
    <property type="match status" value="1"/>
</dbReference>
<feature type="transmembrane region" description="Helical" evidence="7">
    <location>
        <begin position="73"/>
        <end position="95"/>
    </location>
</feature>
<evidence type="ECO:0000256" key="1">
    <source>
        <dbReference type="ARBA" id="ARBA00004141"/>
    </source>
</evidence>
<keyword evidence="9" id="KW-1185">Reference proteome</keyword>
<keyword evidence="4 7" id="KW-1133">Transmembrane helix</keyword>
<keyword evidence="5 7" id="KW-0472">Membrane</keyword>
<comment type="similarity">
    <text evidence="2 6">Belongs to the sodium:solute symporter (SSF) (TC 2.A.21) family.</text>
</comment>
<evidence type="ECO:0000256" key="6">
    <source>
        <dbReference type="RuleBase" id="RU362091"/>
    </source>
</evidence>
<organism evidence="8 9">
    <name type="scientific">Polaribacter marinaquae</name>
    <dbReference type="NCBI Taxonomy" id="1642819"/>
    <lineage>
        <taxon>Bacteria</taxon>
        <taxon>Pseudomonadati</taxon>
        <taxon>Bacteroidota</taxon>
        <taxon>Flavobacteriia</taxon>
        <taxon>Flavobacteriales</taxon>
        <taxon>Flavobacteriaceae</taxon>
    </lineage>
</organism>
<protein>
    <submittedName>
        <fullName evidence="8">Solute:sodium symporter family transporter</fullName>
    </submittedName>
</protein>
<name>A0ABZ2TUE6_9FLAO</name>
<proteinExistence type="inferred from homology"/>
<feature type="transmembrane region" description="Helical" evidence="7">
    <location>
        <begin position="327"/>
        <end position="354"/>
    </location>
</feature>
<dbReference type="InterPro" id="IPR038377">
    <property type="entry name" value="Na/Glc_symporter_sf"/>
</dbReference>
<dbReference type="EMBL" id="CP150496">
    <property type="protein sequence ID" value="WYW56751.1"/>
    <property type="molecule type" value="Genomic_DNA"/>
</dbReference>
<feature type="transmembrane region" description="Helical" evidence="7">
    <location>
        <begin position="158"/>
        <end position="177"/>
    </location>
</feature>
<evidence type="ECO:0000256" key="7">
    <source>
        <dbReference type="SAM" id="Phobius"/>
    </source>
</evidence>
<evidence type="ECO:0000313" key="9">
    <source>
        <dbReference type="Proteomes" id="UP001491088"/>
    </source>
</evidence>
<feature type="transmembrane region" description="Helical" evidence="7">
    <location>
        <begin position="33"/>
        <end position="53"/>
    </location>
</feature>
<dbReference type="NCBIfam" id="NF007790">
    <property type="entry name" value="PRK10484.1"/>
    <property type="match status" value="1"/>
</dbReference>
<dbReference type="NCBIfam" id="TIGR00813">
    <property type="entry name" value="sss"/>
    <property type="match status" value="1"/>
</dbReference>
<feature type="transmembrane region" description="Helical" evidence="7">
    <location>
        <begin position="528"/>
        <end position="547"/>
    </location>
</feature>
<feature type="transmembrane region" description="Helical" evidence="7">
    <location>
        <begin position="239"/>
        <end position="258"/>
    </location>
</feature>
<accession>A0ABZ2TUE6</accession>
<feature type="transmembrane region" description="Helical" evidence="7">
    <location>
        <begin position="279"/>
        <end position="304"/>
    </location>
</feature>
<evidence type="ECO:0000256" key="3">
    <source>
        <dbReference type="ARBA" id="ARBA00022692"/>
    </source>
</evidence>
<keyword evidence="3 7" id="KW-0812">Transmembrane</keyword>
<sequence length="548" mass="59419">MQILTFLGFTILVAVISYLATRKTKEDSSDGYFLGGRSLTAGVIAGSLLLTNLSTEQIVGLNGAAYQSGLSVMVWETLAAIAMVVTAIYLLPKYLKSGLTTVPGFLEKRFDVTTKTLTSILFLTGYVVVLLPVILYSGSLAISGMFDVPTLLGVTHTQSIWICVWGIGIIGSIYAVFGGLKAVAVSDSINAVGLLIGGILIPFFGLLLIGDGNLFDGLNILTTQNSDKFNSIGSKTDPVPFYTIFTGMMLVQLFYWGTNQQIIQRALGAKDLKEGQKGLLLASFIKILGPIIVVLPGIIAYHIFEGNLETSDSAYPMLVKKVLPQEWVGFFAAVLFGAILSSFNSVLNSAVTLFGIDIYKQHINKNANEKTVVKYGKTFGVILAIAAMCIAPLIANAGSLFDYLQEINGIYSIPILTIIVVGFTTKRVPAIAAKIGLVSGCILYIISQFFLKPYFINSALDNAKLKGIVDASELAVIETLAYPHFLDIMAILFVLNILIMLIIGKIKPRKTAYFQEYTKQVDISPWKYVNSAGILISLIVIFIYIYFA</sequence>
<feature type="transmembrane region" description="Helical" evidence="7">
    <location>
        <begin position="116"/>
        <end position="138"/>
    </location>
</feature>
<feature type="transmembrane region" description="Helical" evidence="7">
    <location>
        <begin position="375"/>
        <end position="395"/>
    </location>
</feature>
<feature type="transmembrane region" description="Helical" evidence="7">
    <location>
        <begin position="431"/>
        <end position="451"/>
    </location>
</feature>
<dbReference type="PROSITE" id="PS50283">
    <property type="entry name" value="NA_SOLUT_SYMP_3"/>
    <property type="match status" value="1"/>
</dbReference>
<gene>
    <name evidence="8" type="ORF">WG950_05715</name>
</gene>
<evidence type="ECO:0000256" key="4">
    <source>
        <dbReference type="ARBA" id="ARBA00022989"/>
    </source>
</evidence>
<dbReference type="CDD" id="cd10328">
    <property type="entry name" value="SLC5sbd_YidK"/>
    <property type="match status" value="1"/>
</dbReference>
<dbReference type="Gene3D" id="1.20.1730.10">
    <property type="entry name" value="Sodium/glucose cotransporter"/>
    <property type="match status" value="1"/>
</dbReference>
<dbReference type="PANTHER" id="PTHR11819">
    <property type="entry name" value="SOLUTE CARRIER FAMILY 5"/>
    <property type="match status" value="1"/>
</dbReference>
<dbReference type="InterPro" id="IPR001734">
    <property type="entry name" value="Na/solute_symporter"/>
</dbReference>
<evidence type="ECO:0000256" key="2">
    <source>
        <dbReference type="ARBA" id="ARBA00006434"/>
    </source>
</evidence>
<evidence type="ECO:0000256" key="5">
    <source>
        <dbReference type="ARBA" id="ARBA00023136"/>
    </source>
</evidence>
<feature type="transmembrane region" description="Helical" evidence="7">
    <location>
        <begin position="407"/>
        <end position="424"/>
    </location>
</feature>
<comment type="subcellular location">
    <subcellularLocation>
        <location evidence="1">Membrane</location>
        <topology evidence="1">Multi-pass membrane protein</topology>
    </subcellularLocation>
</comment>
<dbReference type="RefSeq" id="WP_340934769.1">
    <property type="nucleotide sequence ID" value="NZ_CP150496.1"/>
</dbReference>
<reference evidence="8 9" key="1">
    <citation type="submission" date="2024-03" db="EMBL/GenBank/DDBJ databases">
        <authorList>
            <person name="Cao K."/>
        </authorList>
    </citation>
    <scope>NUCLEOTIDE SEQUENCE [LARGE SCALE GENOMIC DNA]</scope>
    <source>
        <strain evidence="8 9">MCCC 1K00696</strain>
    </source>
</reference>